<keyword evidence="3" id="KW-1185">Reference proteome</keyword>
<evidence type="ECO:0000313" key="3">
    <source>
        <dbReference type="Proteomes" id="UP001152797"/>
    </source>
</evidence>
<name>A0A9P1BWC5_9DINO</name>
<reference evidence="1" key="1">
    <citation type="submission" date="2022-10" db="EMBL/GenBank/DDBJ databases">
        <authorList>
            <person name="Chen Y."/>
            <person name="Dougan E. K."/>
            <person name="Chan C."/>
            <person name="Rhodes N."/>
            <person name="Thang M."/>
        </authorList>
    </citation>
    <scope>NUCLEOTIDE SEQUENCE</scope>
</reference>
<reference evidence="2 3" key="2">
    <citation type="submission" date="2024-05" db="EMBL/GenBank/DDBJ databases">
        <authorList>
            <person name="Chen Y."/>
            <person name="Shah S."/>
            <person name="Dougan E. K."/>
            <person name="Thang M."/>
            <person name="Chan C."/>
        </authorList>
    </citation>
    <scope>NUCLEOTIDE SEQUENCE [LARGE SCALE GENOMIC DNA]</scope>
</reference>
<sequence>MPQTRRHVGERRKSSWNMMCREWRKQFTSRLRSSTVQCWTCGRLSRVPFRAAAPRWSIEAAGGSLPCVLPCVLLSQARSCREDLEQVAWTLRRLRKEASLDPTQAKDFCTTLHEAVEFLHKDESTAIAKDDFSFKPLLTAPLANTANAGSPAGFLEAFTLWITIHVVLDVLFDLASWAEQSNQVLQEAGLEKLLQTCEKIVKKIDPESPEKPRKRRRITEAGNRKTWTCGLIKDAMELP</sequence>
<dbReference type="EMBL" id="CAMXCT020000475">
    <property type="protein sequence ID" value="CAL1132691.1"/>
    <property type="molecule type" value="Genomic_DNA"/>
</dbReference>
<comment type="caution">
    <text evidence="1">The sequence shown here is derived from an EMBL/GenBank/DDBJ whole genome shotgun (WGS) entry which is preliminary data.</text>
</comment>
<evidence type="ECO:0000313" key="2">
    <source>
        <dbReference type="EMBL" id="CAL4766628.1"/>
    </source>
</evidence>
<accession>A0A9P1BWC5</accession>
<dbReference type="EMBL" id="CAMXCT010000475">
    <property type="protein sequence ID" value="CAI3979316.1"/>
    <property type="molecule type" value="Genomic_DNA"/>
</dbReference>
<dbReference type="EMBL" id="CAMXCT030000475">
    <property type="protein sequence ID" value="CAL4766628.1"/>
    <property type="molecule type" value="Genomic_DNA"/>
</dbReference>
<organism evidence="1">
    <name type="scientific">Cladocopium goreaui</name>
    <dbReference type="NCBI Taxonomy" id="2562237"/>
    <lineage>
        <taxon>Eukaryota</taxon>
        <taxon>Sar</taxon>
        <taxon>Alveolata</taxon>
        <taxon>Dinophyceae</taxon>
        <taxon>Suessiales</taxon>
        <taxon>Symbiodiniaceae</taxon>
        <taxon>Cladocopium</taxon>
    </lineage>
</organism>
<evidence type="ECO:0000313" key="1">
    <source>
        <dbReference type="EMBL" id="CAI3979316.1"/>
    </source>
</evidence>
<dbReference type="AlphaFoldDB" id="A0A9P1BWC5"/>
<gene>
    <name evidence="1" type="ORF">C1SCF055_LOCUS7277</name>
</gene>
<proteinExistence type="predicted"/>
<dbReference type="Proteomes" id="UP001152797">
    <property type="component" value="Unassembled WGS sequence"/>
</dbReference>
<protein>
    <submittedName>
        <fullName evidence="2">HEAT repeat-containing protein 1</fullName>
    </submittedName>
</protein>